<proteinExistence type="predicted"/>
<evidence type="ECO:0000313" key="2">
    <source>
        <dbReference type="Proteomes" id="UP000554965"/>
    </source>
</evidence>
<evidence type="ECO:0000313" key="1">
    <source>
        <dbReference type="EMBL" id="SOJ52741.1"/>
    </source>
</evidence>
<organism evidence="1 2">
    <name type="scientific">Mycobacterium simulans</name>
    <dbReference type="NCBI Taxonomy" id="627089"/>
    <lineage>
        <taxon>Bacteria</taxon>
        <taxon>Bacillati</taxon>
        <taxon>Actinomycetota</taxon>
        <taxon>Actinomycetes</taxon>
        <taxon>Mycobacteriales</taxon>
        <taxon>Mycobacteriaceae</taxon>
        <taxon>Mycobacterium</taxon>
    </lineage>
</organism>
<comment type="caution">
    <text evidence="1">The sequence shown here is derived from an EMBL/GenBank/DDBJ whole genome shotgun (WGS) entry which is preliminary data.</text>
</comment>
<accession>A0A7Z7IFX9</accession>
<name>A0A7Z7IFX9_9MYCO</name>
<reference evidence="1 2" key="1">
    <citation type="submission" date="2017-10" db="EMBL/GenBank/DDBJ databases">
        <authorList>
            <consortium name="Urmite Genomes"/>
        </authorList>
    </citation>
    <scope>NUCLEOTIDE SEQUENCE [LARGE SCALE GENOMIC DNA]</scope>
    <source>
        <strain evidence="1 2">FB-527</strain>
    </source>
</reference>
<dbReference type="EMBL" id="OCTY01000002">
    <property type="protein sequence ID" value="SOJ52741.1"/>
    <property type="molecule type" value="Genomic_DNA"/>
</dbReference>
<dbReference type="AlphaFoldDB" id="A0A7Z7IFX9"/>
<keyword evidence="2" id="KW-1185">Reference proteome</keyword>
<sequence length="29" mass="3242">MPHELLFAEIESPYTFPGFEVIASQSMVA</sequence>
<dbReference type="Proteomes" id="UP000554965">
    <property type="component" value="Unassembled WGS sequence"/>
</dbReference>
<protein>
    <submittedName>
        <fullName evidence="1">Uncharacterized protein</fullName>
    </submittedName>
</protein>
<gene>
    <name evidence="1" type="ORF">MSIMFB_00250</name>
</gene>